<reference evidence="7" key="2">
    <citation type="journal article" date="2021" name="PeerJ">
        <title>Extensive microbial diversity within the chicken gut microbiome revealed by metagenomics and culture.</title>
        <authorList>
            <person name="Gilroy R."/>
            <person name="Ravi A."/>
            <person name="Getino M."/>
            <person name="Pursley I."/>
            <person name="Horton D.L."/>
            <person name="Alikhan N.F."/>
            <person name="Baker D."/>
            <person name="Gharbi K."/>
            <person name="Hall N."/>
            <person name="Watson M."/>
            <person name="Adriaenssens E.M."/>
            <person name="Foster-Nyarko E."/>
            <person name="Jarju S."/>
            <person name="Secka A."/>
            <person name="Antonio M."/>
            <person name="Oren A."/>
            <person name="Chaudhuri R.R."/>
            <person name="La Ragione R."/>
            <person name="Hildebrand F."/>
            <person name="Pallen M.J."/>
        </authorList>
    </citation>
    <scope>NUCLEOTIDE SEQUENCE</scope>
    <source>
        <strain evidence="7">7293</strain>
    </source>
</reference>
<reference evidence="7" key="1">
    <citation type="submission" date="2020-10" db="EMBL/GenBank/DDBJ databases">
        <authorList>
            <person name="Gilroy R."/>
        </authorList>
    </citation>
    <scope>NUCLEOTIDE SEQUENCE</scope>
    <source>
        <strain evidence="7">7293</strain>
    </source>
</reference>
<dbReference type="SMART" id="SM00342">
    <property type="entry name" value="HTH_ARAC"/>
    <property type="match status" value="1"/>
</dbReference>
<dbReference type="Pfam" id="PF12833">
    <property type="entry name" value="HTH_18"/>
    <property type="match status" value="1"/>
</dbReference>
<dbReference type="InterPro" id="IPR009057">
    <property type="entry name" value="Homeodomain-like_sf"/>
</dbReference>
<keyword evidence="1" id="KW-0805">Transcription regulation</keyword>
<feature type="domain" description="Response regulatory" evidence="6">
    <location>
        <begin position="3"/>
        <end position="121"/>
    </location>
</feature>
<organism evidence="7 8">
    <name type="scientific">Candidatus Ornithospirochaeta stercoripullorum</name>
    <dbReference type="NCBI Taxonomy" id="2840899"/>
    <lineage>
        <taxon>Bacteria</taxon>
        <taxon>Pseudomonadati</taxon>
        <taxon>Spirochaetota</taxon>
        <taxon>Spirochaetia</taxon>
        <taxon>Spirochaetales</taxon>
        <taxon>Spirochaetaceae</taxon>
        <taxon>Spirochaetaceae incertae sedis</taxon>
        <taxon>Candidatus Ornithospirochaeta</taxon>
    </lineage>
</organism>
<keyword evidence="4" id="KW-0597">Phosphoprotein</keyword>
<dbReference type="InterPro" id="IPR018062">
    <property type="entry name" value="HTH_AraC-typ_CS"/>
</dbReference>
<name>A0A9D9H5W5_9SPIO</name>
<dbReference type="InterPro" id="IPR018060">
    <property type="entry name" value="HTH_AraC"/>
</dbReference>
<dbReference type="PANTHER" id="PTHR43280:SF2">
    <property type="entry name" value="HTH-TYPE TRANSCRIPTIONAL REGULATOR EXSA"/>
    <property type="match status" value="1"/>
</dbReference>
<evidence type="ECO:0000256" key="4">
    <source>
        <dbReference type="PROSITE-ProRule" id="PRU00169"/>
    </source>
</evidence>
<gene>
    <name evidence="7" type="ORF">IAA97_05060</name>
</gene>
<dbReference type="SUPFAM" id="SSF46689">
    <property type="entry name" value="Homeodomain-like"/>
    <property type="match status" value="2"/>
</dbReference>
<dbReference type="PROSITE" id="PS01124">
    <property type="entry name" value="HTH_ARAC_FAMILY_2"/>
    <property type="match status" value="1"/>
</dbReference>
<dbReference type="SUPFAM" id="SSF52172">
    <property type="entry name" value="CheY-like"/>
    <property type="match status" value="1"/>
</dbReference>
<dbReference type="Proteomes" id="UP000823615">
    <property type="component" value="Unassembled WGS sequence"/>
</dbReference>
<dbReference type="GO" id="GO:0043565">
    <property type="term" value="F:sequence-specific DNA binding"/>
    <property type="evidence" value="ECO:0007669"/>
    <property type="project" value="InterPro"/>
</dbReference>
<dbReference type="PROSITE" id="PS50110">
    <property type="entry name" value="RESPONSE_REGULATORY"/>
    <property type="match status" value="1"/>
</dbReference>
<dbReference type="GO" id="GO:0003700">
    <property type="term" value="F:DNA-binding transcription factor activity"/>
    <property type="evidence" value="ECO:0007669"/>
    <property type="project" value="InterPro"/>
</dbReference>
<dbReference type="PANTHER" id="PTHR43280">
    <property type="entry name" value="ARAC-FAMILY TRANSCRIPTIONAL REGULATOR"/>
    <property type="match status" value="1"/>
</dbReference>
<dbReference type="InterPro" id="IPR011006">
    <property type="entry name" value="CheY-like_superfamily"/>
</dbReference>
<dbReference type="InterPro" id="IPR020449">
    <property type="entry name" value="Tscrpt_reg_AraC-type_HTH"/>
</dbReference>
<evidence type="ECO:0000256" key="2">
    <source>
        <dbReference type="ARBA" id="ARBA00023125"/>
    </source>
</evidence>
<dbReference type="Gene3D" id="1.10.10.60">
    <property type="entry name" value="Homeodomain-like"/>
    <property type="match status" value="2"/>
</dbReference>
<dbReference type="PRINTS" id="PR00032">
    <property type="entry name" value="HTHARAC"/>
</dbReference>
<sequence length="367" mass="40947">MFRLIIADDEPDARDDMIACIDWAANGIEIVGTADNGTNALSLIEKEAPDLVLIDILMPEMTGLEVIKAVRQSSSADPEFIVVSGCDEFSYAQQAINMDVVSYLLKPFMPDELLSALRKAMRKTRVIKAVKKSKLPAVLVDFIEHDESDTCPYYPADLEHKLISALFSDSIASIKSIADDFIEAIFLKNGSSSQAFDCFLILYAEICRSLIELGLHFIDNSFAVVSNRVSVEVKEVLRQSLYAICDEAFSLVNNVQSSGFLVRKAIYYIQKNYNEKIALDSLAGEIHVSPVYLSSLFSKVTGKTIGEYIQNIRVEHAKSLMQDSALSMQDIAERVGYSDSKYFAYIFKKVTGRTPATFRNQMKIKTD</sequence>
<evidence type="ECO:0000259" key="6">
    <source>
        <dbReference type="PROSITE" id="PS50110"/>
    </source>
</evidence>
<keyword evidence="3" id="KW-0804">Transcription</keyword>
<dbReference type="SMART" id="SM00448">
    <property type="entry name" value="REC"/>
    <property type="match status" value="1"/>
</dbReference>
<keyword evidence="2" id="KW-0238">DNA-binding</keyword>
<comment type="caution">
    <text evidence="7">The sequence shown here is derived from an EMBL/GenBank/DDBJ whole genome shotgun (WGS) entry which is preliminary data.</text>
</comment>
<evidence type="ECO:0000259" key="5">
    <source>
        <dbReference type="PROSITE" id="PS01124"/>
    </source>
</evidence>
<dbReference type="EMBL" id="JADIMT010000062">
    <property type="protein sequence ID" value="MBO8436327.1"/>
    <property type="molecule type" value="Genomic_DNA"/>
</dbReference>
<proteinExistence type="predicted"/>
<evidence type="ECO:0000313" key="7">
    <source>
        <dbReference type="EMBL" id="MBO8436327.1"/>
    </source>
</evidence>
<accession>A0A9D9H5W5</accession>
<evidence type="ECO:0000256" key="1">
    <source>
        <dbReference type="ARBA" id="ARBA00023015"/>
    </source>
</evidence>
<dbReference type="CDD" id="cd17536">
    <property type="entry name" value="REC_YesN-like"/>
    <property type="match status" value="1"/>
</dbReference>
<evidence type="ECO:0000256" key="3">
    <source>
        <dbReference type="ARBA" id="ARBA00023163"/>
    </source>
</evidence>
<dbReference type="InterPro" id="IPR001789">
    <property type="entry name" value="Sig_transdc_resp-reg_receiver"/>
</dbReference>
<protein>
    <submittedName>
        <fullName evidence="7">Response regulator</fullName>
    </submittedName>
</protein>
<dbReference type="Gene3D" id="3.40.50.2300">
    <property type="match status" value="1"/>
</dbReference>
<dbReference type="Pfam" id="PF00072">
    <property type="entry name" value="Response_reg"/>
    <property type="match status" value="1"/>
</dbReference>
<evidence type="ECO:0000313" key="8">
    <source>
        <dbReference type="Proteomes" id="UP000823615"/>
    </source>
</evidence>
<dbReference type="GO" id="GO:0000160">
    <property type="term" value="P:phosphorelay signal transduction system"/>
    <property type="evidence" value="ECO:0007669"/>
    <property type="project" value="InterPro"/>
</dbReference>
<feature type="domain" description="HTH araC/xylS-type" evidence="5">
    <location>
        <begin position="263"/>
        <end position="361"/>
    </location>
</feature>
<feature type="modified residue" description="4-aspartylphosphate" evidence="4">
    <location>
        <position position="55"/>
    </location>
</feature>
<dbReference type="AlphaFoldDB" id="A0A9D9H5W5"/>
<dbReference type="PROSITE" id="PS00041">
    <property type="entry name" value="HTH_ARAC_FAMILY_1"/>
    <property type="match status" value="1"/>
</dbReference>